<dbReference type="SUPFAM" id="SSF53098">
    <property type="entry name" value="Ribonuclease H-like"/>
    <property type="match status" value="1"/>
</dbReference>
<sequence>MCYDFQNDKVPRDRVTVTGTLGHNYTVEGMDKFLVLELFDCLHAPDALVNLILTGTLLEKKFSLYMTEDVVRVYIPNTPQFLIVVDVYHRLCLLRGEFLSDKVEALSDLLPSVMATFMPRIPNGDLFHECLLHIGKQTVNEVLTGNYANGLDNTLTSLIPIMEIAPLALSNSLLLILCGQMPILSAHKSSHFNVIMDDNTSAIGGGCFAKKNQALKVIKSTINTWETMTGEQVQSVYLDGVKEFHGEEASQYFISKGILVQQTALYSHQQNDKAERWV</sequence>
<protein>
    <submittedName>
        <fullName evidence="1">Uncharacterized protein</fullName>
    </submittedName>
</protein>
<gene>
    <name evidence="1" type="ORF">BT96DRAFT_1001086</name>
</gene>
<dbReference type="Proteomes" id="UP000799118">
    <property type="component" value="Unassembled WGS sequence"/>
</dbReference>
<accession>A0A6A4H3C1</accession>
<dbReference type="OrthoDB" id="413361at2759"/>
<keyword evidence="2" id="KW-1185">Reference proteome</keyword>
<dbReference type="InterPro" id="IPR036397">
    <property type="entry name" value="RNaseH_sf"/>
</dbReference>
<dbReference type="Gene3D" id="3.30.420.10">
    <property type="entry name" value="Ribonuclease H-like superfamily/Ribonuclease H"/>
    <property type="match status" value="1"/>
</dbReference>
<evidence type="ECO:0000313" key="1">
    <source>
        <dbReference type="EMBL" id="KAE9391667.1"/>
    </source>
</evidence>
<proteinExistence type="predicted"/>
<reference evidence="1" key="1">
    <citation type="journal article" date="2019" name="Environ. Microbiol.">
        <title>Fungal ecological strategies reflected in gene transcription - a case study of two litter decomposers.</title>
        <authorList>
            <person name="Barbi F."/>
            <person name="Kohler A."/>
            <person name="Barry K."/>
            <person name="Baskaran P."/>
            <person name="Daum C."/>
            <person name="Fauchery L."/>
            <person name="Ihrmark K."/>
            <person name="Kuo A."/>
            <person name="LaButti K."/>
            <person name="Lipzen A."/>
            <person name="Morin E."/>
            <person name="Grigoriev I.V."/>
            <person name="Henrissat B."/>
            <person name="Lindahl B."/>
            <person name="Martin F."/>
        </authorList>
    </citation>
    <scope>NUCLEOTIDE SEQUENCE</scope>
    <source>
        <strain evidence="1">JB14</strain>
    </source>
</reference>
<organism evidence="1 2">
    <name type="scientific">Gymnopus androsaceus JB14</name>
    <dbReference type="NCBI Taxonomy" id="1447944"/>
    <lineage>
        <taxon>Eukaryota</taxon>
        <taxon>Fungi</taxon>
        <taxon>Dikarya</taxon>
        <taxon>Basidiomycota</taxon>
        <taxon>Agaricomycotina</taxon>
        <taxon>Agaricomycetes</taxon>
        <taxon>Agaricomycetidae</taxon>
        <taxon>Agaricales</taxon>
        <taxon>Marasmiineae</taxon>
        <taxon>Omphalotaceae</taxon>
        <taxon>Gymnopus</taxon>
    </lineage>
</organism>
<dbReference type="GO" id="GO:0003676">
    <property type="term" value="F:nucleic acid binding"/>
    <property type="evidence" value="ECO:0007669"/>
    <property type="project" value="InterPro"/>
</dbReference>
<dbReference type="PANTHER" id="PTHR42648:SF28">
    <property type="entry name" value="TRANSPOSON-ENCODED PROTEIN WITH RIBONUCLEASE H-LIKE AND RETROVIRUS ZINC FINGER-LIKE DOMAINS"/>
    <property type="match status" value="1"/>
</dbReference>
<dbReference type="AlphaFoldDB" id="A0A6A4H3C1"/>
<evidence type="ECO:0000313" key="2">
    <source>
        <dbReference type="Proteomes" id="UP000799118"/>
    </source>
</evidence>
<dbReference type="PANTHER" id="PTHR42648">
    <property type="entry name" value="TRANSPOSASE, PUTATIVE-RELATED"/>
    <property type="match status" value="1"/>
</dbReference>
<dbReference type="InterPro" id="IPR012337">
    <property type="entry name" value="RNaseH-like_sf"/>
</dbReference>
<dbReference type="InterPro" id="IPR039537">
    <property type="entry name" value="Retrotran_Ty1/copia-like"/>
</dbReference>
<name>A0A6A4H3C1_9AGAR</name>
<dbReference type="EMBL" id="ML769616">
    <property type="protein sequence ID" value="KAE9391667.1"/>
    <property type="molecule type" value="Genomic_DNA"/>
</dbReference>